<dbReference type="EMBL" id="JAGKQM010000005">
    <property type="protein sequence ID" value="KAH0925237.1"/>
    <property type="molecule type" value="Genomic_DNA"/>
</dbReference>
<name>A0ABQ8D8D0_BRANA</name>
<sequence length="115" mass="12601">MRESVCAGQKDPVFFPMKWLLLNLGLIFIISASSISDEPAMEFQDVVGDEYSGGISCSRFLRVDCGSQPIKSIMANPSIILSDFQACCCSSTVKVSDFGKLARWRADGVDVLLLR</sequence>
<evidence type="ECO:0000256" key="1">
    <source>
        <dbReference type="SAM" id="Phobius"/>
    </source>
</evidence>
<reference evidence="2 3" key="1">
    <citation type="submission" date="2021-05" db="EMBL/GenBank/DDBJ databases">
        <title>Genome Assembly of Synthetic Allotetraploid Brassica napus Reveals Homoeologous Exchanges between Subgenomes.</title>
        <authorList>
            <person name="Davis J.T."/>
        </authorList>
    </citation>
    <scope>NUCLEOTIDE SEQUENCE [LARGE SCALE GENOMIC DNA]</scope>
    <source>
        <strain evidence="3">cv. Da-Ae</strain>
        <tissue evidence="2">Seedling</tissue>
    </source>
</reference>
<keyword evidence="1" id="KW-1133">Transmembrane helix</keyword>
<feature type="transmembrane region" description="Helical" evidence="1">
    <location>
        <begin position="19"/>
        <end position="36"/>
    </location>
</feature>
<comment type="caution">
    <text evidence="2">The sequence shown here is derived from an EMBL/GenBank/DDBJ whole genome shotgun (WGS) entry which is preliminary data.</text>
</comment>
<dbReference type="Proteomes" id="UP000824890">
    <property type="component" value="Unassembled WGS sequence"/>
</dbReference>
<organism evidence="2 3">
    <name type="scientific">Brassica napus</name>
    <name type="common">Rape</name>
    <dbReference type="NCBI Taxonomy" id="3708"/>
    <lineage>
        <taxon>Eukaryota</taxon>
        <taxon>Viridiplantae</taxon>
        <taxon>Streptophyta</taxon>
        <taxon>Embryophyta</taxon>
        <taxon>Tracheophyta</taxon>
        <taxon>Spermatophyta</taxon>
        <taxon>Magnoliopsida</taxon>
        <taxon>eudicotyledons</taxon>
        <taxon>Gunneridae</taxon>
        <taxon>Pentapetalae</taxon>
        <taxon>rosids</taxon>
        <taxon>malvids</taxon>
        <taxon>Brassicales</taxon>
        <taxon>Brassicaceae</taxon>
        <taxon>Brassiceae</taxon>
        <taxon>Brassica</taxon>
    </lineage>
</organism>
<evidence type="ECO:0000313" key="3">
    <source>
        <dbReference type="Proteomes" id="UP000824890"/>
    </source>
</evidence>
<keyword evidence="3" id="KW-1185">Reference proteome</keyword>
<keyword evidence="1" id="KW-0812">Transmembrane</keyword>
<proteinExistence type="predicted"/>
<evidence type="ECO:0000313" key="2">
    <source>
        <dbReference type="EMBL" id="KAH0925237.1"/>
    </source>
</evidence>
<gene>
    <name evidence="2" type="ORF">HID58_017493</name>
</gene>
<accession>A0ABQ8D8D0</accession>
<keyword evidence="1" id="KW-0472">Membrane</keyword>
<protein>
    <submittedName>
        <fullName evidence="2">Uncharacterized protein</fullName>
    </submittedName>
</protein>